<evidence type="ECO:0000256" key="6">
    <source>
        <dbReference type="ARBA" id="ARBA00023136"/>
    </source>
</evidence>
<keyword evidence="2" id="KW-1003">Cell membrane</keyword>
<reference evidence="8 9" key="1">
    <citation type="submission" date="2020-07" db="EMBL/GenBank/DDBJ databases">
        <title>Genomic characterization of Flavobacterium psychrophilum strains.</title>
        <authorList>
            <person name="Castillo D."/>
            <person name="Jorgensen J."/>
            <person name="Middelboe M."/>
        </authorList>
    </citation>
    <scope>NUCLEOTIDE SEQUENCE [LARGE SCALE GENOMIC DNA]</scope>
    <source>
        <strain evidence="8 9">FPS-R7</strain>
    </source>
</reference>
<dbReference type="RefSeq" id="WP_094134380.1">
    <property type="nucleotide sequence ID" value="NZ_CP059075.1"/>
</dbReference>
<name>A0A7U2UC35_FLAPS</name>
<dbReference type="Pfam" id="PF09594">
    <property type="entry name" value="GT87"/>
    <property type="match status" value="1"/>
</dbReference>
<evidence type="ECO:0000256" key="4">
    <source>
        <dbReference type="ARBA" id="ARBA00022692"/>
    </source>
</evidence>
<comment type="similarity">
    <text evidence="7">Belongs to the glycosyltransferase 87 family.</text>
</comment>
<dbReference type="EMBL" id="CP059075">
    <property type="protein sequence ID" value="QRE02808.1"/>
    <property type="molecule type" value="Genomic_DNA"/>
</dbReference>
<evidence type="ECO:0000313" key="9">
    <source>
        <dbReference type="Proteomes" id="UP000596329"/>
    </source>
</evidence>
<dbReference type="InterPro" id="IPR018584">
    <property type="entry name" value="GT87"/>
</dbReference>
<proteinExistence type="inferred from homology"/>
<protein>
    <submittedName>
        <fullName evidence="8">DUF2029 domain-containing protein</fullName>
    </submittedName>
</protein>
<dbReference type="AlphaFoldDB" id="A0A7U2UC35"/>
<organism evidence="8 9">
    <name type="scientific">Flavobacterium psychrophilum</name>
    <dbReference type="NCBI Taxonomy" id="96345"/>
    <lineage>
        <taxon>Bacteria</taxon>
        <taxon>Pseudomonadati</taxon>
        <taxon>Bacteroidota</taxon>
        <taxon>Flavobacteriia</taxon>
        <taxon>Flavobacteriales</taxon>
        <taxon>Flavobacteriaceae</taxon>
        <taxon>Flavobacterium</taxon>
    </lineage>
</organism>
<dbReference type="GO" id="GO:0016758">
    <property type="term" value="F:hexosyltransferase activity"/>
    <property type="evidence" value="ECO:0007669"/>
    <property type="project" value="InterPro"/>
</dbReference>
<evidence type="ECO:0000256" key="5">
    <source>
        <dbReference type="ARBA" id="ARBA00022989"/>
    </source>
</evidence>
<keyword evidence="5" id="KW-1133">Transmembrane helix</keyword>
<dbReference type="Proteomes" id="UP000596329">
    <property type="component" value="Chromosome"/>
</dbReference>
<evidence type="ECO:0000256" key="2">
    <source>
        <dbReference type="ARBA" id="ARBA00022475"/>
    </source>
</evidence>
<comment type="subcellular location">
    <subcellularLocation>
        <location evidence="1">Cell membrane</location>
        <topology evidence="1">Multi-pass membrane protein</topology>
    </subcellularLocation>
</comment>
<evidence type="ECO:0000256" key="1">
    <source>
        <dbReference type="ARBA" id="ARBA00004651"/>
    </source>
</evidence>
<gene>
    <name evidence="8" type="ORF">H0H26_07715</name>
</gene>
<dbReference type="GO" id="GO:0005886">
    <property type="term" value="C:plasma membrane"/>
    <property type="evidence" value="ECO:0007669"/>
    <property type="project" value="UniProtKB-SubCell"/>
</dbReference>
<keyword evidence="6" id="KW-0472">Membrane</keyword>
<evidence type="ECO:0000256" key="3">
    <source>
        <dbReference type="ARBA" id="ARBA00022679"/>
    </source>
</evidence>
<keyword evidence="4" id="KW-0812">Transmembrane</keyword>
<evidence type="ECO:0000313" key="8">
    <source>
        <dbReference type="EMBL" id="QRE02808.1"/>
    </source>
</evidence>
<keyword evidence="3" id="KW-0808">Transferase</keyword>
<evidence type="ECO:0000256" key="7">
    <source>
        <dbReference type="ARBA" id="ARBA00024033"/>
    </source>
</evidence>
<accession>A0A7U2UC35</accession>
<sequence>MNNFFRNIFKHPFFTDKKYIIVIWLLVTIVSVVKQLFIGRYNNYKIFKAVYFHTINKLPLYSEYPSEYFDHNHYGPVFSLLIAPFAMLPDCVGIVLWGIFNASVLVWAITKLPLKQTQITAVLWICFHEFLTTLLGLQFNPLMTALIILSFVYVDKEKVFWAAFFIVLGVFVKLYGIVGLAFFFFTKDKIKFIASLIFWSVILFALPMLISSPDYIIQTYQQWFYDIIDKNTENTNLTSYQDICLMGMVRRFMQDSNISNLPFLFSGIILFGLQYLRIKQYKEKGFRLMLLASVLIFTVIFSTGSESPTYIIAFLGVAIWFVIQPKPISKFHVFLFVFAMILTSLSPSDLMPKFLRENYIRPYALKALPCVLIWIAIIYEMLTKQFNKYRSITT</sequence>